<protein>
    <submittedName>
        <fullName evidence="1">Uncharacterized protein</fullName>
    </submittedName>
</protein>
<accession>A0A8S5PYT8</accession>
<proteinExistence type="predicted"/>
<name>A0A8S5PYT8_9CAUD</name>
<reference evidence="1" key="1">
    <citation type="journal article" date="2021" name="Proc. Natl. Acad. Sci. U.S.A.">
        <title>A Catalog of Tens of Thousands of Viruses from Human Metagenomes Reveals Hidden Associations with Chronic Diseases.</title>
        <authorList>
            <person name="Tisza M.J."/>
            <person name="Buck C.B."/>
        </authorList>
    </citation>
    <scope>NUCLEOTIDE SEQUENCE</scope>
    <source>
        <strain evidence="1">CtBtT5</strain>
    </source>
</reference>
<dbReference type="EMBL" id="BK015540">
    <property type="protein sequence ID" value="DAE11928.1"/>
    <property type="molecule type" value="Genomic_DNA"/>
</dbReference>
<organism evidence="1">
    <name type="scientific">Myoviridae sp. ctBtT5</name>
    <dbReference type="NCBI Taxonomy" id="2825048"/>
    <lineage>
        <taxon>Viruses</taxon>
        <taxon>Duplodnaviria</taxon>
        <taxon>Heunggongvirae</taxon>
        <taxon>Uroviricota</taxon>
        <taxon>Caudoviricetes</taxon>
    </lineage>
</organism>
<sequence>MLFYSGFILIEICRCGLFPLGRFFVFSIFDLLGDSSQILLLVLSEIFIT</sequence>
<evidence type="ECO:0000313" key="1">
    <source>
        <dbReference type="EMBL" id="DAE11928.1"/>
    </source>
</evidence>